<proteinExistence type="predicted"/>
<feature type="compositionally biased region" description="Polar residues" evidence="5">
    <location>
        <begin position="384"/>
        <end position="396"/>
    </location>
</feature>
<feature type="domain" description="DNA endonuclease activator Ctp1 C-terminal" evidence="6">
    <location>
        <begin position="534"/>
        <end position="562"/>
    </location>
</feature>
<reference evidence="7 8" key="1">
    <citation type="journal article" date="2020" name="IScience">
        <title>Genome Sequencing of the Endangered Kingdonia uniflora (Circaeasteraceae, Ranunculales) Reveals Potential Mechanisms of Evolutionary Specialization.</title>
        <authorList>
            <person name="Sun Y."/>
            <person name="Deng T."/>
            <person name="Zhang A."/>
            <person name="Moore M.J."/>
            <person name="Landis J.B."/>
            <person name="Lin N."/>
            <person name="Zhang H."/>
            <person name="Zhang X."/>
            <person name="Huang J."/>
            <person name="Zhang X."/>
            <person name="Sun H."/>
            <person name="Wang H."/>
        </authorList>
    </citation>
    <scope>NUCLEOTIDE SEQUENCE [LARGE SCALE GENOMIC DNA]</scope>
    <source>
        <strain evidence="7">TB1705</strain>
        <tissue evidence="7">Leaf</tissue>
    </source>
</reference>
<dbReference type="OrthoDB" id="5801062at2759"/>
<protein>
    <recommendedName>
        <fullName evidence="6">DNA endonuclease activator Ctp1 C-terminal domain-containing protein</fullName>
    </recommendedName>
</protein>
<evidence type="ECO:0000256" key="4">
    <source>
        <dbReference type="SAM" id="Coils"/>
    </source>
</evidence>
<accession>A0A7J7L3H2</accession>
<dbReference type="InterPro" id="IPR033316">
    <property type="entry name" value="RBBP8-like"/>
</dbReference>
<organism evidence="7 8">
    <name type="scientific">Kingdonia uniflora</name>
    <dbReference type="NCBI Taxonomy" id="39325"/>
    <lineage>
        <taxon>Eukaryota</taxon>
        <taxon>Viridiplantae</taxon>
        <taxon>Streptophyta</taxon>
        <taxon>Embryophyta</taxon>
        <taxon>Tracheophyta</taxon>
        <taxon>Spermatophyta</taxon>
        <taxon>Magnoliopsida</taxon>
        <taxon>Ranunculales</taxon>
        <taxon>Circaeasteraceae</taxon>
        <taxon>Kingdonia</taxon>
    </lineage>
</organism>
<evidence type="ECO:0000256" key="5">
    <source>
        <dbReference type="SAM" id="MobiDB-lite"/>
    </source>
</evidence>
<dbReference type="Pfam" id="PF08573">
    <property type="entry name" value="SAE2"/>
    <property type="match status" value="1"/>
</dbReference>
<keyword evidence="3" id="KW-0539">Nucleus</keyword>
<feature type="coiled-coil region" evidence="4">
    <location>
        <begin position="160"/>
        <end position="210"/>
    </location>
</feature>
<dbReference type="InterPro" id="IPR013882">
    <property type="entry name" value="Ctp1_C"/>
</dbReference>
<name>A0A7J7L3H2_9MAGN</name>
<dbReference type="AlphaFoldDB" id="A0A7J7L3H2"/>
<dbReference type="PANTHER" id="PTHR15107:SF0">
    <property type="entry name" value="DNA ENDONUCLEASE ACTIVATOR CTP1 C-TERMINAL DOMAIN-CONTAINING PROTEIN"/>
    <property type="match status" value="1"/>
</dbReference>
<evidence type="ECO:0000256" key="3">
    <source>
        <dbReference type="ARBA" id="ARBA00023242"/>
    </source>
</evidence>
<dbReference type="EMBL" id="JACGCM010002660">
    <property type="protein sequence ID" value="KAF6137122.1"/>
    <property type="molecule type" value="Genomic_DNA"/>
</dbReference>
<evidence type="ECO:0000256" key="2">
    <source>
        <dbReference type="ARBA" id="ARBA00022763"/>
    </source>
</evidence>
<evidence type="ECO:0000313" key="8">
    <source>
        <dbReference type="Proteomes" id="UP000541444"/>
    </source>
</evidence>
<dbReference type="Proteomes" id="UP000541444">
    <property type="component" value="Unassembled WGS sequence"/>
</dbReference>
<dbReference type="GO" id="GO:0005634">
    <property type="term" value="C:nucleus"/>
    <property type="evidence" value="ECO:0007669"/>
    <property type="project" value="UniProtKB-SubCell"/>
</dbReference>
<feature type="region of interest" description="Disordered" evidence="5">
    <location>
        <begin position="377"/>
        <end position="483"/>
    </location>
</feature>
<feature type="region of interest" description="Disordered" evidence="5">
    <location>
        <begin position="253"/>
        <end position="299"/>
    </location>
</feature>
<evidence type="ECO:0000256" key="1">
    <source>
        <dbReference type="ARBA" id="ARBA00004123"/>
    </source>
</evidence>
<keyword evidence="2" id="KW-0227">DNA damage</keyword>
<feature type="coiled-coil region" evidence="4">
    <location>
        <begin position="81"/>
        <end position="126"/>
    </location>
</feature>
<evidence type="ECO:0000259" key="6">
    <source>
        <dbReference type="Pfam" id="PF08573"/>
    </source>
</evidence>
<gene>
    <name evidence="7" type="ORF">GIB67_030886</name>
</gene>
<sequence>MEGKLQTPAHIGASTDNDDLLHCSSPSTILVASIQEVKDRVRQMEYIFCGEIFPDYRRAKDSQKSSERALKDVEDGWRKKESFLLLEIEKLRLEKQQALEQNQHLVASLEQEKEKWMNDARKTAEDDWRKKEMYLLRQIEGVQFENKRMLEENSNNELILNEFETEKSLLLLKLESLEKNGEVVELREQVKRMTEEADLRRKLLADLRQEIELKDYEITLERKKRKAVVETFKKVKSQYNFLCRKFGLTTESSPSSIMKEEERKISRLHQIPTLLPDPENKGRETSGNPSKPDKQNDDEIKVQDKLADNERTSVIQNLNSPLNIKSPPTSSSFHSLKYPEVLKPKQISGMKQPPSYWRDDEIDVQDKLEDNNIANAIENSNSLLNMKSPSTSNSSRLKYPEAVKSEQLSGVKRPASYWRDTRTRQEPGGKDPHDDFLDTPIDNAKGNLKKSLEGQNSSSDEETQDLSAEPPPQKQQISFRKPNDKVFKFVEPVRKKADREKLTGFECKQCKKFYDAVLPNGSKNGDNNNSSSFRCEHQDGVSRHRYRYVPPLTPEGFWNIGFESEM</sequence>
<dbReference type="GO" id="GO:0003684">
    <property type="term" value="F:damaged DNA binding"/>
    <property type="evidence" value="ECO:0007669"/>
    <property type="project" value="TreeGrafter"/>
</dbReference>
<comment type="subcellular location">
    <subcellularLocation>
        <location evidence="1">Nucleus</location>
    </subcellularLocation>
</comment>
<dbReference type="PANTHER" id="PTHR15107">
    <property type="entry name" value="RETINOBLASTOMA BINDING PROTEIN 8"/>
    <property type="match status" value="1"/>
</dbReference>
<feature type="compositionally biased region" description="Basic and acidic residues" evidence="5">
    <location>
        <begin position="419"/>
        <end position="436"/>
    </location>
</feature>
<dbReference type="GO" id="GO:0010792">
    <property type="term" value="P:DNA double-strand break processing involved in repair via single-strand annealing"/>
    <property type="evidence" value="ECO:0007669"/>
    <property type="project" value="TreeGrafter"/>
</dbReference>
<keyword evidence="8" id="KW-1185">Reference proteome</keyword>
<evidence type="ECO:0000313" key="7">
    <source>
        <dbReference type="EMBL" id="KAF6137122.1"/>
    </source>
</evidence>
<keyword evidence="4" id="KW-0175">Coiled coil</keyword>
<comment type="caution">
    <text evidence="7">The sequence shown here is derived from an EMBL/GenBank/DDBJ whole genome shotgun (WGS) entry which is preliminary data.</text>
</comment>